<keyword evidence="3 9" id="KW-0813">Transport</keyword>
<evidence type="ECO:0000313" key="13">
    <source>
        <dbReference type="EMBL" id="MYM85051.1"/>
    </source>
</evidence>
<gene>
    <name evidence="13" type="ORF">GTP44_24275</name>
</gene>
<dbReference type="PANTHER" id="PTHR30386">
    <property type="entry name" value="MEMBRANE FUSION SUBUNIT OF EMRAB-TOLC MULTIDRUG EFFLUX PUMP"/>
    <property type="match status" value="1"/>
</dbReference>
<dbReference type="PANTHER" id="PTHR30386:SF17">
    <property type="entry name" value="ALKALINE PROTEASE SECRETION PROTEIN APRE"/>
    <property type="match status" value="1"/>
</dbReference>
<accession>A0A6L8MSJ4</accession>
<dbReference type="RefSeq" id="WP_161021442.1">
    <property type="nucleotide sequence ID" value="NZ_WWCP01000047.1"/>
</dbReference>
<feature type="coiled-coil region" evidence="10">
    <location>
        <begin position="263"/>
        <end position="304"/>
    </location>
</feature>
<evidence type="ECO:0000259" key="11">
    <source>
        <dbReference type="Pfam" id="PF25994"/>
    </source>
</evidence>
<evidence type="ECO:0000256" key="4">
    <source>
        <dbReference type="ARBA" id="ARBA00022475"/>
    </source>
</evidence>
<keyword evidence="8 9" id="KW-0472">Membrane</keyword>
<keyword evidence="4 9" id="KW-1003">Cell membrane</keyword>
<comment type="similarity">
    <text evidence="2 9">Belongs to the membrane fusion protein (MFP) (TC 8.A.1) family.</text>
</comment>
<evidence type="ECO:0000313" key="14">
    <source>
        <dbReference type="Proteomes" id="UP000474565"/>
    </source>
</evidence>
<evidence type="ECO:0000256" key="6">
    <source>
        <dbReference type="ARBA" id="ARBA00022692"/>
    </source>
</evidence>
<dbReference type="SUPFAM" id="SSF111369">
    <property type="entry name" value="HlyD-like secretion proteins"/>
    <property type="match status" value="2"/>
</dbReference>
<dbReference type="Pfam" id="PF26002">
    <property type="entry name" value="Beta-barrel_AprE"/>
    <property type="match status" value="1"/>
</dbReference>
<evidence type="ECO:0000256" key="7">
    <source>
        <dbReference type="ARBA" id="ARBA00022989"/>
    </source>
</evidence>
<feature type="domain" description="AprE-like beta-barrel" evidence="12">
    <location>
        <begin position="339"/>
        <end position="430"/>
    </location>
</feature>
<feature type="transmembrane region" description="Helical" evidence="9">
    <location>
        <begin position="34"/>
        <end position="55"/>
    </location>
</feature>
<sequence>MRNLSTKNTPPADVITHDVTPLSVNTDASRYARVGWMIVLFGFCGFVLWACFAPLDKGVPMSGTVAKESSRKSIQHQSGGTVQEILVKDGDVVKAGQVLVRLNSTLAKSQAETSRAQYITARASEARLIAERDGLSKMSFPAALAKDKQDPRVVGAVDVQNQLFTSRRTALSNELSAYDENIAGLKAQLQGVQESRASKQQQLVIIKEQLDNLRDLAKDGYIARSRMLDVERTFVQLNGAISEDNGNIGRTQRQIAEITLRRLQRTQDYQKEVRTQLADAQREAEALESRLDGQEYELANTEVKAPVDGTVVNSAVFTNGGVVAPGFRMMDLVPTDDALVVEGQLPVNLVDRVHTGLPVELIFSAFNSNRTPHIPGELIQVSADRTVDERTGQPYYKVRARVTKEGAKIIADKKLDIRSGMPAELFVKTGERTMMSYLLKPLKDRAKSALTED</sequence>
<comment type="caution">
    <text evidence="13">The sequence shown here is derived from an EMBL/GenBank/DDBJ whole genome shotgun (WGS) entry which is preliminary data.</text>
</comment>
<evidence type="ECO:0000256" key="5">
    <source>
        <dbReference type="ARBA" id="ARBA00022519"/>
    </source>
</evidence>
<dbReference type="EMBL" id="WWCP01000047">
    <property type="protein sequence ID" value="MYM85051.1"/>
    <property type="molecule type" value="Genomic_DNA"/>
</dbReference>
<evidence type="ECO:0000256" key="9">
    <source>
        <dbReference type="RuleBase" id="RU365093"/>
    </source>
</evidence>
<proteinExistence type="inferred from homology"/>
<evidence type="ECO:0000256" key="2">
    <source>
        <dbReference type="ARBA" id="ARBA00009477"/>
    </source>
</evidence>
<feature type="coiled-coil region" evidence="10">
    <location>
        <begin position="168"/>
        <end position="216"/>
    </location>
</feature>
<feature type="domain" description="AprE-like long alpha-helical hairpin" evidence="11">
    <location>
        <begin position="107"/>
        <end position="294"/>
    </location>
</feature>
<dbReference type="Proteomes" id="UP000474565">
    <property type="component" value="Unassembled WGS sequence"/>
</dbReference>
<keyword evidence="6 9" id="KW-0812">Transmembrane</keyword>
<comment type="subcellular location">
    <subcellularLocation>
        <location evidence="1 9">Cell inner membrane</location>
        <topology evidence="1 9">Single-pass membrane protein</topology>
    </subcellularLocation>
</comment>
<dbReference type="InterPro" id="IPR058982">
    <property type="entry name" value="Beta-barrel_AprE"/>
</dbReference>
<dbReference type="InterPro" id="IPR010129">
    <property type="entry name" value="T1SS_HlyD"/>
</dbReference>
<reference evidence="13 14" key="1">
    <citation type="submission" date="2019-12" db="EMBL/GenBank/DDBJ databases">
        <title>Novel species isolated from a subtropical stream in China.</title>
        <authorList>
            <person name="Lu H."/>
        </authorList>
    </citation>
    <scope>NUCLEOTIDE SEQUENCE [LARGE SCALE GENOMIC DNA]</scope>
    <source>
        <strain evidence="13 14">FT50W</strain>
    </source>
</reference>
<name>A0A6L8MSJ4_9BURK</name>
<evidence type="ECO:0000256" key="8">
    <source>
        <dbReference type="ARBA" id="ARBA00023136"/>
    </source>
</evidence>
<dbReference type="Gene3D" id="2.40.30.170">
    <property type="match status" value="1"/>
</dbReference>
<dbReference type="NCBIfam" id="TIGR01843">
    <property type="entry name" value="type_I_hlyD"/>
    <property type="match status" value="1"/>
</dbReference>
<keyword evidence="7 9" id="KW-1133">Transmembrane helix</keyword>
<dbReference type="InterPro" id="IPR050739">
    <property type="entry name" value="MFP"/>
</dbReference>
<keyword evidence="5 9" id="KW-0997">Cell inner membrane</keyword>
<dbReference type="GO" id="GO:0005886">
    <property type="term" value="C:plasma membrane"/>
    <property type="evidence" value="ECO:0007669"/>
    <property type="project" value="UniProtKB-SubCell"/>
</dbReference>
<organism evidence="13 14">
    <name type="scientific">Duganella lactea</name>
    <dbReference type="NCBI Taxonomy" id="2692173"/>
    <lineage>
        <taxon>Bacteria</taxon>
        <taxon>Pseudomonadati</taxon>
        <taxon>Pseudomonadota</taxon>
        <taxon>Betaproteobacteria</taxon>
        <taxon>Burkholderiales</taxon>
        <taxon>Oxalobacteraceae</taxon>
        <taxon>Telluria group</taxon>
        <taxon>Duganella</taxon>
    </lineage>
</organism>
<dbReference type="AlphaFoldDB" id="A0A6L8MSJ4"/>
<dbReference type="PRINTS" id="PR01490">
    <property type="entry name" value="RTXTOXIND"/>
</dbReference>
<dbReference type="InterPro" id="IPR058781">
    <property type="entry name" value="HH_AprE-like"/>
</dbReference>
<evidence type="ECO:0000256" key="1">
    <source>
        <dbReference type="ARBA" id="ARBA00004377"/>
    </source>
</evidence>
<dbReference type="Gene3D" id="2.40.50.100">
    <property type="match status" value="2"/>
</dbReference>
<evidence type="ECO:0000256" key="10">
    <source>
        <dbReference type="SAM" id="Coils"/>
    </source>
</evidence>
<dbReference type="Gene3D" id="1.10.287.470">
    <property type="entry name" value="Helix hairpin bin"/>
    <property type="match status" value="1"/>
</dbReference>
<evidence type="ECO:0000259" key="12">
    <source>
        <dbReference type="Pfam" id="PF26002"/>
    </source>
</evidence>
<dbReference type="GO" id="GO:0015031">
    <property type="term" value="P:protein transport"/>
    <property type="evidence" value="ECO:0007669"/>
    <property type="project" value="InterPro"/>
</dbReference>
<dbReference type="Pfam" id="PF25994">
    <property type="entry name" value="HH_AprE"/>
    <property type="match status" value="1"/>
</dbReference>
<protein>
    <recommendedName>
        <fullName evidence="9">Membrane fusion protein (MFP) family protein</fullName>
    </recommendedName>
</protein>
<keyword evidence="10" id="KW-0175">Coiled coil</keyword>
<evidence type="ECO:0000256" key="3">
    <source>
        <dbReference type="ARBA" id="ARBA00022448"/>
    </source>
</evidence>